<dbReference type="EMBL" id="CP136864">
    <property type="protein sequence ID" value="WOJ95169.1"/>
    <property type="molecule type" value="Genomic_DNA"/>
</dbReference>
<gene>
    <name evidence="1" type="ORF">R0135_08340</name>
</gene>
<dbReference type="Proteomes" id="UP001626537">
    <property type="component" value="Chromosome"/>
</dbReference>
<dbReference type="RefSeq" id="WP_407349804.1">
    <property type="nucleotide sequence ID" value="NZ_CP136864.1"/>
</dbReference>
<keyword evidence="2" id="KW-1185">Reference proteome</keyword>
<proteinExistence type="predicted"/>
<accession>A0ABZ0I6M0</accession>
<protein>
    <submittedName>
        <fullName evidence="1">Uncharacterized protein</fullName>
    </submittedName>
</protein>
<name>A0ABZ0I6M0_9GAMM</name>
<evidence type="ECO:0000313" key="1">
    <source>
        <dbReference type="EMBL" id="WOJ95169.1"/>
    </source>
</evidence>
<reference evidence="1 2" key="1">
    <citation type="submission" date="2023-10" db="EMBL/GenBank/DDBJ databases">
        <title>Two novel species belonging to the OM43/NOR5 clade.</title>
        <authorList>
            <person name="Park M."/>
        </authorList>
    </citation>
    <scope>NUCLEOTIDE SEQUENCE [LARGE SCALE GENOMIC DNA]</scope>
    <source>
        <strain evidence="1 2">IMCC43200</strain>
    </source>
</reference>
<evidence type="ECO:0000313" key="2">
    <source>
        <dbReference type="Proteomes" id="UP001626537"/>
    </source>
</evidence>
<sequence length="69" mass="7751">MAQNKENTASSNANSGATNNSLVAFLGAIKFRKPTHAANDVERYFAQPQPQARQRRKLAEENYWIRSAN</sequence>
<organism evidence="1 2">
    <name type="scientific">Congregibacter variabilis</name>
    <dbReference type="NCBI Taxonomy" id="3081200"/>
    <lineage>
        <taxon>Bacteria</taxon>
        <taxon>Pseudomonadati</taxon>
        <taxon>Pseudomonadota</taxon>
        <taxon>Gammaproteobacteria</taxon>
        <taxon>Cellvibrionales</taxon>
        <taxon>Halieaceae</taxon>
        <taxon>Congregibacter</taxon>
    </lineage>
</organism>